<reference evidence="2" key="1">
    <citation type="journal article" date="2014" name="Front. Microbiol.">
        <title>High frequency of phylogenetically diverse reductive dehalogenase-homologous genes in deep subseafloor sedimentary metagenomes.</title>
        <authorList>
            <person name="Kawai M."/>
            <person name="Futagami T."/>
            <person name="Toyoda A."/>
            <person name="Takaki Y."/>
            <person name="Nishi S."/>
            <person name="Hori S."/>
            <person name="Arai W."/>
            <person name="Tsubouchi T."/>
            <person name="Morono Y."/>
            <person name="Uchiyama I."/>
            <person name="Ito T."/>
            <person name="Fujiyama A."/>
            <person name="Inagaki F."/>
            <person name="Takami H."/>
        </authorList>
    </citation>
    <scope>NUCLEOTIDE SEQUENCE</scope>
    <source>
        <strain evidence="2">Expedition CK06-06</strain>
    </source>
</reference>
<dbReference type="PANTHER" id="PTHR31350">
    <property type="entry name" value="SI:DKEY-261L7.2"/>
    <property type="match status" value="1"/>
</dbReference>
<gene>
    <name evidence="2" type="ORF">S12H4_43941</name>
</gene>
<dbReference type="Pfam" id="PF13369">
    <property type="entry name" value="Transglut_core2"/>
    <property type="match status" value="1"/>
</dbReference>
<name>X1V757_9ZZZZ</name>
<dbReference type="AlphaFoldDB" id="X1V757"/>
<organism evidence="2">
    <name type="scientific">marine sediment metagenome</name>
    <dbReference type="NCBI Taxonomy" id="412755"/>
    <lineage>
        <taxon>unclassified sequences</taxon>
        <taxon>metagenomes</taxon>
        <taxon>ecological metagenomes</taxon>
    </lineage>
</organism>
<proteinExistence type="predicted"/>
<dbReference type="PANTHER" id="PTHR31350:SF21">
    <property type="entry name" value="F-BOX ONLY PROTEIN 21"/>
    <property type="match status" value="1"/>
</dbReference>
<sequence length="186" mass="20878">MKKGKIAVVFLVILFLVATLAYSPSFAQLPDYSPQGLKAATFEHVLALSDEQIDLATAILILCQEWESTLEMEEFRKEIDKMAAELRARLSPQAEAQRIVAIFNECLFEEKGYSSAVSFDPEYYFLSSVIENRQGSCLGLSLLYLALAERIGLPLYGVSAPDHTFVRYDDGKKRINIETTKKGQKI</sequence>
<feature type="domain" description="Protein SirB1 N-terminal" evidence="1">
    <location>
        <begin position="74"/>
        <end position="184"/>
    </location>
</feature>
<accession>X1V757</accession>
<evidence type="ECO:0000313" key="2">
    <source>
        <dbReference type="EMBL" id="GAJ11882.1"/>
    </source>
</evidence>
<dbReference type="EMBL" id="BARW01027023">
    <property type="protein sequence ID" value="GAJ11882.1"/>
    <property type="molecule type" value="Genomic_DNA"/>
</dbReference>
<dbReference type="InterPro" id="IPR032698">
    <property type="entry name" value="SirB1_N"/>
</dbReference>
<comment type="caution">
    <text evidence="2">The sequence shown here is derived from an EMBL/GenBank/DDBJ whole genome shotgun (WGS) entry which is preliminary data.</text>
</comment>
<evidence type="ECO:0000259" key="1">
    <source>
        <dbReference type="Pfam" id="PF13369"/>
    </source>
</evidence>
<protein>
    <recommendedName>
        <fullName evidence="1">Protein SirB1 N-terminal domain-containing protein</fullName>
    </recommendedName>
</protein>